<dbReference type="EMBL" id="JAERQM010000001">
    <property type="protein sequence ID" value="MBU8542486.1"/>
    <property type="molecule type" value="Genomic_DNA"/>
</dbReference>
<protein>
    <submittedName>
        <fullName evidence="1">DUF1127 domain-containing protein</fullName>
    </submittedName>
</protein>
<evidence type="ECO:0000313" key="2">
    <source>
        <dbReference type="Proteomes" id="UP000689967"/>
    </source>
</evidence>
<gene>
    <name evidence="1" type="ORF">JJQ90_02155</name>
</gene>
<sequence>MHVLARPLARIHADRRLWRLALDWIARCAARHRSRQDLRALCPHLRRDLGLTEGAVAREASKPCWRM</sequence>
<evidence type="ECO:0000313" key="1">
    <source>
        <dbReference type="EMBL" id="MBU8542486.1"/>
    </source>
</evidence>
<name>A0ABS6H4Q6_9PROT</name>
<accession>A0ABS6H4Q6</accession>
<reference evidence="1 2" key="1">
    <citation type="submission" date="2021-01" db="EMBL/GenBank/DDBJ databases">
        <title>Roseomonas sp. nov, a bacterium isolated from an oil production mixture in Yumen Oilfield.</title>
        <authorList>
            <person name="Wu D."/>
        </authorList>
    </citation>
    <scope>NUCLEOTIDE SEQUENCE [LARGE SCALE GENOMIC DNA]</scope>
    <source>
        <strain evidence="1 2">ROY-5-3</strain>
    </source>
</reference>
<keyword evidence="2" id="KW-1185">Reference proteome</keyword>
<comment type="caution">
    <text evidence="1">The sequence shown here is derived from an EMBL/GenBank/DDBJ whole genome shotgun (WGS) entry which is preliminary data.</text>
</comment>
<organism evidence="1 2">
    <name type="scientific">Falsiroseomonas oleicola</name>
    <dbReference type="NCBI Taxonomy" id="2801474"/>
    <lineage>
        <taxon>Bacteria</taxon>
        <taxon>Pseudomonadati</taxon>
        <taxon>Pseudomonadota</taxon>
        <taxon>Alphaproteobacteria</taxon>
        <taxon>Acetobacterales</taxon>
        <taxon>Roseomonadaceae</taxon>
        <taxon>Falsiroseomonas</taxon>
    </lineage>
</organism>
<dbReference type="Proteomes" id="UP000689967">
    <property type="component" value="Unassembled WGS sequence"/>
</dbReference>
<dbReference type="RefSeq" id="WP_216872805.1">
    <property type="nucleotide sequence ID" value="NZ_JAERQM010000001.1"/>
</dbReference>
<proteinExistence type="predicted"/>